<keyword evidence="3" id="KW-1185">Reference proteome</keyword>
<protein>
    <submittedName>
        <fullName evidence="2">DM13 domain-containing protein</fullName>
    </submittedName>
</protein>
<sequence length="183" mass="18603">MRRWIVGSVAVVAAAGLIVGAVVFQPWLLFVNVAVDDALPPVATAPAPTSTSPAEPSASPTPAVAVELSTGALISHEHDTTGTVSIIENPDGSRVLALENLATSSGPDVHVWLASTPVVEGVDGWFLGDDGPVVDLGPIKGNLGNQVYDIPADVDLSAYPAVYLWCVQFAVSFGAAPLAPAGG</sequence>
<dbReference type="Pfam" id="PF10517">
    <property type="entry name" value="DM13"/>
    <property type="match status" value="1"/>
</dbReference>
<evidence type="ECO:0000313" key="2">
    <source>
        <dbReference type="EMBL" id="MDO7881232.1"/>
    </source>
</evidence>
<feature type="domain" description="DM13" evidence="1">
    <location>
        <begin position="66"/>
        <end position="179"/>
    </location>
</feature>
<gene>
    <name evidence="2" type="ORF">Q5716_03220</name>
</gene>
<organism evidence="2 3">
    <name type="scientific">Antiquaquibacter soli</name>
    <dbReference type="NCBI Taxonomy" id="3064523"/>
    <lineage>
        <taxon>Bacteria</taxon>
        <taxon>Bacillati</taxon>
        <taxon>Actinomycetota</taxon>
        <taxon>Actinomycetes</taxon>
        <taxon>Micrococcales</taxon>
        <taxon>Microbacteriaceae</taxon>
        <taxon>Antiquaquibacter</taxon>
    </lineage>
</organism>
<reference evidence="2 3" key="1">
    <citation type="submission" date="2023-07" db="EMBL/GenBank/DDBJ databases">
        <title>Protaetiibacter sp. nov WY-16 isolated from soil.</title>
        <authorList>
            <person name="Liu B."/>
            <person name="Wan Y."/>
        </authorList>
    </citation>
    <scope>NUCLEOTIDE SEQUENCE [LARGE SCALE GENOMIC DNA]</scope>
    <source>
        <strain evidence="2 3">WY-16</strain>
    </source>
</reference>
<dbReference type="PROSITE" id="PS51549">
    <property type="entry name" value="DM13"/>
    <property type="match status" value="1"/>
</dbReference>
<dbReference type="InterPro" id="IPR019545">
    <property type="entry name" value="DM13_domain"/>
</dbReference>
<dbReference type="RefSeq" id="WP_305001647.1">
    <property type="nucleotide sequence ID" value="NZ_JAUQUB010000001.1"/>
</dbReference>
<dbReference type="Proteomes" id="UP001241072">
    <property type="component" value="Unassembled WGS sequence"/>
</dbReference>
<comment type="caution">
    <text evidence="2">The sequence shown here is derived from an EMBL/GenBank/DDBJ whole genome shotgun (WGS) entry which is preliminary data.</text>
</comment>
<accession>A0ABT9BPK3</accession>
<evidence type="ECO:0000259" key="1">
    <source>
        <dbReference type="PROSITE" id="PS51549"/>
    </source>
</evidence>
<evidence type="ECO:0000313" key="3">
    <source>
        <dbReference type="Proteomes" id="UP001241072"/>
    </source>
</evidence>
<proteinExistence type="predicted"/>
<name>A0ABT9BPK3_9MICO</name>
<dbReference type="EMBL" id="JAUQUB010000001">
    <property type="protein sequence ID" value="MDO7881232.1"/>
    <property type="molecule type" value="Genomic_DNA"/>
</dbReference>